<evidence type="ECO:0000256" key="8">
    <source>
        <dbReference type="ARBA" id="ARBA00046341"/>
    </source>
</evidence>
<keyword evidence="3 10" id="KW-0808">Transferase</keyword>
<reference evidence="13 14" key="1">
    <citation type="submission" date="2024-03" db="EMBL/GenBank/DDBJ databases">
        <title>Adaptation during the transition from Ophiocordyceps entomopathogen to insect associate is accompanied by gene loss and intensified selection.</title>
        <authorList>
            <person name="Ward C.M."/>
            <person name="Onetto C.A."/>
            <person name="Borneman A.R."/>
        </authorList>
    </citation>
    <scope>NUCLEOTIDE SEQUENCE [LARGE SCALE GENOMIC DNA]</scope>
    <source>
        <strain evidence="13">AWRI1</strain>
        <tissue evidence="13">Single Adult Female</tissue>
    </source>
</reference>
<evidence type="ECO:0000256" key="7">
    <source>
        <dbReference type="ARBA" id="ARBA00022833"/>
    </source>
</evidence>
<evidence type="ECO:0000256" key="2">
    <source>
        <dbReference type="ARBA" id="ARBA00004906"/>
    </source>
</evidence>
<dbReference type="InterPro" id="IPR003769">
    <property type="entry name" value="ClpS_core"/>
</dbReference>
<evidence type="ECO:0000256" key="4">
    <source>
        <dbReference type="ARBA" id="ARBA00022723"/>
    </source>
</evidence>
<dbReference type="InterPro" id="IPR003126">
    <property type="entry name" value="Znf_UBR"/>
</dbReference>
<evidence type="ECO:0000256" key="10">
    <source>
        <dbReference type="RuleBase" id="RU366018"/>
    </source>
</evidence>
<name>A0AAN9U137_9HEMI</name>
<comment type="similarity">
    <text evidence="8 10">Belongs to the E3 ubiquitin-protein ligase UBR1-like family.</text>
</comment>
<keyword evidence="4 10" id="KW-0479">Metal-binding</keyword>
<dbReference type="EMBL" id="JBBCAQ010000010">
    <property type="protein sequence ID" value="KAK7602033.1"/>
    <property type="molecule type" value="Genomic_DNA"/>
</dbReference>
<comment type="catalytic activity">
    <reaction evidence="1 10">
        <text>S-ubiquitinyl-[E2 ubiquitin-conjugating enzyme]-L-cysteine + [acceptor protein]-L-lysine = [E2 ubiquitin-conjugating enzyme]-L-cysteine + N(6)-ubiquitinyl-[acceptor protein]-L-lysine.</text>
        <dbReference type="EC" id="2.3.2.27"/>
    </reaction>
</comment>
<evidence type="ECO:0000256" key="11">
    <source>
        <dbReference type="SAM" id="MobiDB-lite"/>
    </source>
</evidence>
<dbReference type="PROSITE" id="PS51157">
    <property type="entry name" value="ZF_UBR"/>
    <property type="match status" value="1"/>
</dbReference>
<organism evidence="13 14">
    <name type="scientific">Parthenolecanium corni</name>
    <dbReference type="NCBI Taxonomy" id="536013"/>
    <lineage>
        <taxon>Eukaryota</taxon>
        <taxon>Metazoa</taxon>
        <taxon>Ecdysozoa</taxon>
        <taxon>Arthropoda</taxon>
        <taxon>Hexapoda</taxon>
        <taxon>Insecta</taxon>
        <taxon>Pterygota</taxon>
        <taxon>Neoptera</taxon>
        <taxon>Paraneoptera</taxon>
        <taxon>Hemiptera</taxon>
        <taxon>Sternorrhyncha</taxon>
        <taxon>Coccoidea</taxon>
        <taxon>Coccidae</taxon>
        <taxon>Parthenolecanium</taxon>
    </lineage>
</organism>
<evidence type="ECO:0000313" key="14">
    <source>
        <dbReference type="Proteomes" id="UP001367676"/>
    </source>
</evidence>
<sequence length="1842" mass="211401">MSDDESMGLEHQYAKPNQFGGFPTVERVVGVWREKFEEGILGNMHFREHWRLYVPKVFCSDPSVNCIDNVFDEVNIQNLLFAPLEEFICGGSPKEVFDRISRLDDPPSICGKVFKLSEPTYNCRECGTDPTCVLCVDCFKKSEHRNHRYKMSTSSGGGCCDCGDVEAWKSHPHCKTHILGTLEGTSQEVQFPEDMQERTKITFQAVLQYAYQLLTDDYEISLPPDLQLKQSEDDPSSIPDIPPTFCTVLYNDETHTFENVISTLQKVLKCSKKDAMEFVTNIDREGRAVVKCAPFSQCNEVRTEVERITSRTTPRSLKVQVMHTHVIAHQLYAIKLLTWLQNILMVSKHFRRIFSEVMLRTNKPPPDVCILEGVLLRDVTLWKTARNHWHRLFITGMLKEYEHKKSFAEVFTKNYGSVMKDFIRDDHEHSVSVAALSVQIYTVPTIAHYLIAHRDVLMILLNTFHSECKPYMKDDRLEFQRSEHQSSTAFKRAQFIIYDLHYLLSAVPEQWTTELRKGFSQGFFLFLKLLSAMQGMDAVTRQVGQHMEYEPEWETAFNLHIKLSSVITAMIRWCCTDKLVLIKCYRDTLKKLLENPCPGINDPGVVREIADHSTTCNNYDVSEKPVSIHLPLSRFLAGLHVQLERYGLNFFSSEFMATTKQSPEQIIEPVLRTQVMIAQVQAGLWRRNGYSILHQIYFYHNVRCRKEMLDKDIILLQIGASLVESNDFLIHLLNKFKLIDWCDLNFEQNLKRGEEDTMRQQIILVEEFLALILTIISERYVVGIGKVTERDCAKKEVIQQLCIKPLSHSELSKALPDNDHQDVYIDSIIDEVATFQKPTSGSGKGLYHLKSQYYDQYNVFFYHYTKEELSKSEEAQRKRRKARKLLDCCPPPPLPPLTESFNMLINLLQCDVMFYIIELVLKRACDLSARSFSESQLHRILHLIGYALHEEESGYCEYFVFTERFERRALYMYLEALHKNPRVEAYRDLIKWTMTKYRVVYLFSKQKRRNSDTLKMEVDEKEENETSSTVNEIDADEATNEDNVKKEKERVAKLAAERRLKLMAQMSQAQNSFIKQNAKAYEEASSVDRRCSESSMAWKSAENVDFPVALGHQQTPTVAVDKTYTCILCQEEQTVKIDGPAMVFGAFVQKSAVLINEFTSSDQRTVSADLYYLPIAMSPSPFTSICGHVMHSNCFEKYLNNISTKESRRTYRLRQPVSFDIEKEEFLCPLCESLSNTVLPLLQPLTNIMPTKQPVDQEVSFDSWFKSVILATEKKHQELEMKKSQRQKGGGSKTSDRKLRSSTSNSADEAMDTEIEEKNAFSDEDESGDESSTLKRIELLSRTMLGMDAAILQKTSTPVPGNVEMEVMLLPNDKETGTSSIAPAMSDSVLNMIMKYACSVYTKGLALGAVEDENRLMLYCLKSCSYTIHVVEMLLRNENRSLLGELPTRQKKCIKSLIRLSALQEICKNQRIVNHYAITLLGLLFDKIYSCNDTCILDWDLFGMLVSLVMCLPSLFFLQTPSPFPTGTVFEQHALKLMLVASVAQILIGLDVKMDEMVEEDSEDNKKDDTECLRSYLEALSISNSDRICTKSLWSRIRQHCLPFLRCSCIFFRYLTGVKAPDCLKEVGGDTYENMCQYLGLSSSCGDLLDNDLIIYVFKNWVKNFRCQEQRFGSRIRLKTYLEFKGLITLPEDYSELINSVSSFTCPNSDQEDSRNPTLCLVCGQMLCSQSYCCQREEDGILVGACAHHTNVCGSGAGIFLRVRECEILLLSCPTRGCFLPPPYLDEYGETDQGLRRGNPLRLCPERYKKLENMWLGHTIHEEVSRSLESSHTIAVTQWQNL</sequence>
<dbReference type="InterPro" id="IPR014719">
    <property type="entry name" value="Ribosomal_bL12_C/ClpS-like"/>
</dbReference>
<dbReference type="Gene3D" id="2.10.110.30">
    <property type="match status" value="1"/>
</dbReference>
<accession>A0AAN9U137</accession>
<evidence type="ECO:0000256" key="6">
    <source>
        <dbReference type="ARBA" id="ARBA00022786"/>
    </source>
</evidence>
<dbReference type="InterPro" id="IPR039164">
    <property type="entry name" value="UBR1-like"/>
</dbReference>
<comment type="caution">
    <text evidence="13">The sequence shown here is derived from an EMBL/GenBank/DDBJ whole genome shotgun (WGS) entry which is preliminary data.</text>
</comment>
<dbReference type="GO" id="GO:0005737">
    <property type="term" value="C:cytoplasm"/>
    <property type="evidence" value="ECO:0007669"/>
    <property type="project" value="TreeGrafter"/>
</dbReference>
<dbReference type="Pfam" id="PF22960">
    <property type="entry name" value="WHD_UBR1"/>
    <property type="match status" value="1"/>
</dbReference>
<evidence type="ECO:0000313" key="13">
    <source>
        <dbReference type="EMBL" id="KAK7602033.1"/>
    </source>
</evidence>
<dbReference type="PANTHER" id="PTHR21497:SF24">
    <property type="entry name" value="E3 UBIQUITIN-PROTEIN LIGASE UBR1"/>
    <property type="match status" value="1"/>
</dbReference>
<dbReference type="Proteomes" id="UP001367676">
    <property type="component" value="Unassembled WGS sequence"/>
</dbReference>
<dbReference type="CDD" id="cd19672">
    <property type="entry name" value="UBR-box_UBR1_like"/>
    <property type="match status" value="1"/>
</dbReference>
<protein>
    <recommendedName>
        <fullName evidence="10">E3 ubiquitin-protein ligase</fullName>
        <ecNumber evidence="10">2.3.2.27</ecNumber>
    </recommendedName>
</protein>
<dbReference type="GO" id="GO:0071596">
    <property type="term" value="P:ubiquitin-dependent protein catabolic process via the N-end rule pathway"/>
    <property type="evidence" value="ECO:0007669"/>
    <property type="project" value="UniProtKB-UniRule"/>
</dbReference>
<comment type="pathway">
    <text evidence="2 10">Protein modification; protein ubiquitination.</text>
</comment>
<dbReference type="InterPro" id="IPR042065">
    <property type="entry name" value="E3_ELL-like"/>
</dbReference>
<dbReference type="Pfam" id="PF02207">
    <property type="entry name" value="zf-UBR"/>
    <property type="match status" value="1"/>
</dbReference>
<dbReference type="InterPro" id="IPR055194">
    <property type="entry name" value="UBR1-like_WH"/>
</dbReference>
<keyword evidence="14" id="KW-1185">Reference proteome</keyword>
<evidence type="ECO:0000256" key="3">
    <source>
        <dbReference type="ARBA" id="ARBA00022679"/>
    </source>
</evidence>
<proteinExistence type="inferred from homology"/>
<keyword evidence="7 10" id="KW-0862">Zinc</keyword>
<feature type="region of interest" description="Disordered" evidence="11">
    <location>
        <begin position="1013"/>
        <end position="1049"/>
    </location>
</feature>
<dbReference type="Pfam" id="PF02617">
    <property type="entry name" value="ClpS"/>
    <property type="match status" value="1"/>
</dbReference>
<dbReference type="EC" id="2.3.2.27" evidence="10"/>
<dbReference type="Gene3D" id="1.10.10.2670">
    <property type="entry name" value="E3 ubiquitin-protein ligase"/>
    <property type="match status" value="1"/>
</dbReference>
<dbReference type="GO" id="GO:0008270">
    <property type="term" value="F:zinc ion binding"/>
    <property type="evidence" value="ECO:0007669"/>
    <property type="project" value="UniProtKB-UniRule"/>
</dbReference>
<keyword evidence="6 10" id="KW-0833">Ubl conjugation pathway</keyword>
<gene>
    <name evidence="13" type="ORF">V9T40_009474</name>
</gene>
<dbReference type="SMART" id="SM00396">
    <property type="entry name" value="ZnF_UBR1"/>
    <property type="match status" value="1"/>
</dbReference>
<keyword evidence="5 10" id="KW-0863">Zinc-finger</keyword>
<dbReference type="GO" id="GO:0016567">
    <property type="term" value="P:protein ubiquitination"/>
    <property type="evidence" value="ECO:0007669"/>
    <property type="project" value="UniProtKB-UniRule"/>
</dbReference>
<feature type="region of interest" description="Disordered" evidence="11">
    <location>
        <begin position="1276"/>
        <end position="1312"/>
    </location>
</feature>
<dbReference type="PANTHER" id="PTHR21497">
    <property type="entry name" value="UBIQUITIN LIGASE E3 ALPHA-RELATED"/>
    <property type="match status" value="1"/>
</dbReference>
<dbReference type="Gene3D" id="3.30.1390.10">
    <property type="match status" value="1"/>
</dbReference>
<dbReference type="SUPFAM" id="SSF46785">
    <property type="entry name" value="Winged helix' DNA-binding domain"/>
    <property type="match status" value="1"/>
</dbReference>
<evidence type="ECO:0000256" key="5">
    <source>
        <dbReference type="ARBA" id="ARBA00022771"/>
    </source>
</evidence>
<evidence type="ECO:0000259" key="12">
    <source>
        <dbReference type="PROSITE" id="PS51157"/>
    </source>
</evidence>
<dbReference type="SUPFAM" id="SSF54736">
    <property type="entry name" value="ClpS-like"/>
    <property type="match status" value="1"/>
</dbReference>
<evidence type="ECO:0000256" key="1">
    <source>
        <dbReference type="ARBA" id="ARBA00000900"/>
    </source>
</evidence>
<dbReference type="InterPro" id="IPR036390">
    <property type="entry name" value="WH_DNA-bd_sf"/>
</dbReference>
<comment type="function">
    <text evidence="10">Ubiquitin ligase protein which is a component of the N-end rule pathway. Recognizes and binds to proteins bearing specific N-terminal residues that are destabilizing according to the N-end rule, leading to their ubiquitination and subsequent degradation.</text>
</comment>
<evidence type="ECO:0000256" key="9">
    <source>
        <dbReference type="PROSITE-ProRule" id="PRU00508"/>
    </source>
</evidence>
<feature type="zinc finger region" description="UBR-type" evidence="9">
    <location>
        <begin position="108"/>
        <end position="179"/>
    </location>
</feature>
<dbReference type="FunFam" id="2.10.110.30:FF:000001">
    <property type="entry name" value="E3 ubiquitin-protein ligase UBR2 isoform 1"/>
    <property type="match status" value="1"/>
</dbReference>
<dbReference type="InterPro" id="IPR044046">
    <property type="entry name" value="E3_ligase_UBR-like_C"/>
</dbReference>
<feature type="domain" description="UBR-type" evidence="12">
    <location>
        <begin position="108"/>
        <end position="179"/>
    </location>
</feature>
<dbReference type="GO" id="GO:0000151">
    <property type="term" value="C:ubiquitin ligase complex"/>
    <property type="evidence" value="ECO:0007669"/>
    <property type="project" value="TreeGrafter"/>
</dbReference>
<dbReference type="Pfam" id="PF18995">
    <property type="entry name" value="PRT6_C"/>
    <property type="match status" value="1"/>
</dbReference>
<dbReference type="GO" id="GO:0061630">
    <property type="term" value="F:ubiquitin protein ligase activity"/>
    <property type="evidence" value="ECO:0007669"/>
    <property type="project" value="UniProtKB-UniRule"/>
</dbReference>